<evidence type="ECO:0000256" key="1">
    <source>
        <dbReference type="SAM" id="MobiDB-lite"/>
    </source>
</evidence>
<feature type="compositionally biased region" description="Basic and acidic residues" evidence="1">
    <location>
        <begin position="135"/>
        <end position="151"/>
    </location>
</feature>
<feature type="region of interest" description="Disordered" evidence="1">
    <location>
        <begin position="1"/>
        <end position="42"/>
    </location>
</feature>
<sequence length="221" mass="26245">MTRRDSLVEKKKKKKKKKTKKRAGENVQAEPRGSNEQPEGQQGNHRIVTVYYNIIMYPGRDVSMVERIELRLEMAEQIRSHEVVWDHLIGWGSRVHQFLRLGVTFLPRARTVLVAELLVYAPHRPRRQRRQRRRSNGEERRGEKLPRDKNFQRILDTSPDAISPQLTIALSTPLFRWFKTERSKPSFFPARNRSTVDFCRFRQKWSRPKPVVSLMEHRPTP</sequence>
<accession>A0AA40FD32</accession>
<feature type="compositionally biased region" description="Basic residues" evidence="1">
    <location>
        <begin position="10"/>
        <end position="21"/>
    </location>
</feature>
<feature type="compositionally biased region" description="Basic residues" evidence="1">
    <location>
        <begin position="125"/>
        <end position="134"/>
    </location>
</feature>
<protein>
    <submittedName>
        <fullName evidence="2">Uncharacterized protein</fullName>
    </submittedName>
</protein>
<keyword evidence="3" id="KW-1185">Reference proteome</keyword>
<dbReference type="EMBL" id="JAHYIQ010000062">
    <property type="protein sequence ID" value="KAK1116774.1"/>
    <property type="molecule type" value="Genomic_DNA"/>
</dbReference>
<dbReference type="AlphaFoldDB" id="A0AA40FD32"/>
<proteinExistence type="predicted"/>
<feature type="region of interest" description="Disordered" evidence="1">
    <location>
        <begin position="125"/>
        <end position="156"/>
    </location>
</feature>
<dbReference type="Proteomes" id="UP001177670">
    <property type="component" value="Unassembled WGS sequence"/>
</dbReference>
<evidence type="ECO:0000313" key="2">
    <source>
        <dbReference type="EMBL" id="KAK1116774.1"/>
    </source>
</evidence>
<evidence type="ECO:0000313" key="3">
    <source>
        <dbReference type="Proteomes" id="UP001177670"/>
    </source>
</evidence>
<comment type="caution">
    <text evidence="2">The sequence shown here is derived from an EMBL/GenBank/DDBJ whole genome shotgun (WGS) entry which is preliminary data.</text>
</comment>
<name>A0AA40FD32_9HYME</name>
<reference evidence="2" key="1">
    <citation type="submission" date="2021-10" db="EMBL/GenBank/DDBJ databases">
        <title>Melipona bicolor Genome sequencing and assembly.</title>
        <authorList>
            <person name="Araujo N.S."/>
            <person name="Arias M.C."/>
        </authorList>
    </citation>
    <scope>NUCLEOTIDE SEQUENCE</scope>
    <source>
        <strain evidence="2">USP_2M_L1-L4_2017</strain>
        <tissue evidence="2">Whole body</tissue>
    </source>
</reference>
<organism evidence="2 3">
    <name type="scientific">Melipona bicolor</name>
    <dbReference type="NCBI Taxonomy" id="60889"/>
    <lineage>
        <taxon>Eukaryota</taxon>
        <taxon>Metazoa</taxon>
        <taxon>Ecdysozoa</taxon>
        <taxon>Arthropoda</taxon>
        <taxon>Hexapoda</taxon>
        <taxon>Insecta</taxon>
        <taxon>Pterygota</taxon>
        <taxon>Neoptera</taxon>
        <taxon>Endopterygota</taxon>
        <taxon>Hymenoptera</taxon>
        <taxon>Apocrita</taxon>
        <taxon>Aculeata</taxon>
        <taxon>Apoidea</taxon>
        <taxon>Anthophila</taxon>
        <taxon>Apidae</taxon>
        <taxon>Melipona</taxon>
    </lineage>
</organism>
<gene>
    <name evidence="2" type="ORF">K0M31_018056</name>
</gene>